<feature type="domain" description="Bacterial bifunctional deaminase-reductase C-terminal" evidence="2">
    <location>
        <begin position="2"/>
        <end position="187"/>
    </location>
</feature>
<dbReference type="SUPFAM" id="SSF53597">
    <property type="entry name" value="Dihydrofolate reductase-like"/>
    <property type="match status" value="1"/>
</dbReference>
<feature type="region of interest" description="Disordered" evidence="1">
    <location>
        <begin position="198"/>
        <end position="222"/>
    </location>
</feature>
<evidence type="ECO:0000313" key="4">
    <source>
        <dbReference type="Proteomes" id="UP000607397"/>
    </source>
</evidence>
<dbReference type="InterPro" id="IPR024072">
    <property type="entry name" value="DHFR-like_dom_sf"/>
</dbReference>
<reference evidence="3" key="1">
    <citation type="submission" date="2019-12" db="EMBL/GenBank/DDBJ databases">
        <title>High-Quality draft genome sequences of three cyanobacteria isolated from the limestone walls of the Old Cathedral of Coimbra.</title>
        <authorList>
            <person name="Tiago I."/>
            <person name="Soares F."/>
            <person name="Portugal A."/>
        </authorList>
    </citation>
    <scope>NUCLEOTIDE SEQUENCE [LARGE SCALE GENOMIC DNA]</scope>
    <source>
        <strain evidence="3">C</strain>
    </source>
</reference>
<sequence length="222" mass="24349">MRKVIVGAMVSMDGVMQAPGGPTEDPTKGFKFGGWVMPYFDQEFGEELDQIFKDFDLLLGRKTYEIFAGYWPYYDDGGSDGGIARQFNEIRKYVVSRSGEVDTSWGGSVLLRGIADLKRLKLEDGSNLVTQGSTELVHALLANDLVDAISIFTVPVILGGGKKLFADGSAPHSFKLTSSRVSSTGTLIGHYERGGEIKIDDTAPDSPSEREIARRKRMKREG</sequence>
<name>A0A8K2A159_9CYAN</name>
<keyword evidence="4" id="KW-1185">Reference proteome</keyword>
<dbReference type="Gene3D" id="3.40.430.10">
    <property type="entry name" value="Dihydrofolate Reductase, subunit A"/>
    <property type="match status" value="1"/>
</dbReference>
<organism evidence="3 4">
    <name type="scientific">Petrachloros mirabilis ULC683</name>
    <dbReference type="NCBI Taxonomy" id="2781853"/>
    <lineage>
        <taxon>Bacteria</taxon>
        <taxon>Bacillati</taxon>
        <taxon>Cyanobacteriota</taxon>
        <taxon>Cyanophyceae</taxon>
        <taxon>Synechococcales</taxon>
        <taxon>Petrachlorosaceae</taxon>
        <taxon>Petrachloros</taxon>
        <taxon>Petrachloros mirabilis</taxon>
    </lineage>
</organism>
<dbReference type="Pfam" id="PF01872">
    <property type="entry name" value="RibD_C"/>
    <property type="match status" value="1"/>
</dbReference>
<evidence type="ECO:0000256" key="1">
    <source>
        <dbReference type="SAM" id="MobiDB-lite"/>
    </source>
</evidence>
<evidence type="ECO:0000259" key="2">
    <source>
        <dbReference type="Pfam" id="PF01872"/>
    </source>
</evidence>
<dbReference type="RefSeq" id="WP_161826378.1">
    <property type="nucleotide sequence ID" value="NZ_WVIC01000035.1"/>
</dbReference>
<dbReference type="AlphaFoldDB" id="A0A8K2A159"/>
<dbReference type="GO" id="GO:0009231">
    <property type="term" value="P:riboflavin biosynthetic process"/>
    <property type="evidence" value="ECO:0007669"/>
    <property type="project" value="InterPro"/>
</dbReference>
<feature type="compositionally biased region" description="Basic residues" evidence="1">
    <location>
        <begin position="213"/>
        <end position="222"/>
    </location>
</feature>
<dbReference type="EMBL" id="WVIC01000035">
    <property type="protein sequence ID" value="NCJ07903.1"/>
    <property type="molecule type" value="Genomic_DNA"/>
</dbReference>
<protein>
    <submittedName>
        <fullName evidence="3">Deaminase</fullName>
    </submittedName>
</protein>
<proteinExistence type="predicted"/>
<evidence type="ECO:0000313" key="3">
    <source>
        <dbReference type="EMBL" id="NCJ07903.1"/>
    </source>
</evidence>
<dbReference type="Proteomes" id="UP000607397">
    <property type="component" value="Unassembled WGS sequence"/>
</dbReference>
<accession>A0A8K2A159</accession>
<feature type="compositionally biased region" description="Basic and acidic residues" evidence="1">
    <location>
        <begin position="198"/>
        <end position="212"/>
    </location>
</feature>
<comment type="caution">
    <text evidence="3">The sequence shown here is derived from an EMBL/GenBank/DDBJ whole genome shotgun (WGS) entry which is preliminary data.</text>
</comment>
<gene>
    <name evidence="3" type="ORF">GS597_15590</name>
</gene>
<dbReference type="GO" id="GO:0008703">
    <property type="term" value="F:5-amino-6-(5-phosphoribosylamino)uracil reductase activity"/>
    <property type="evidence" value="ECO:0007669"/>
    <property type="project" value="InterPro"/>
</dbReference>
<dbReference type="InterPro" id="IPR002734">
    <property type="entry name" value="RibDG_C"/>
</dbReference>